<name>A0A0E9PHC0_ANGAN</name>
<evidence type="ECO:0000313" key="1">
    <source>
        <dbReference type="EMBL" id="JAH03924.1"/>
    </source>
</evidence>
<reference evidence="1" key="2">
    <citation type="journal article" date="2015" name="Fish Shellfish Immunol.">
        <title>Early steps in the European eel (Anguilla anguilla)-Vibrio vulnificus interaction in the gills: Role of the RtxA13 toxin.</title>
        <authorList>
            <person name="Callol A."/>
            <person name="Pajuelo D."/>
            <person name="Ebbesson L."/>
            <person name="Teles M."/>
            <person name="MacKenzie S."/>
            <person name="Amaro C."/>
        </authorList>
    </citation>
    <scope>NUCLEOTIDE SEQUENCE</scope>
</reference>
<accession>A0A0E9PHC0</accession>
<protein>
    <submittedName>
        <fullName evidence="1">Uncharacterized protein</fullName>
    </submittedName>
</protein>
<organism evidence="1">
    <name type="scientific">Anguilla anguilla</name>
    <name type="common">European freshwater eel</name>
    <name type="synonym">Muraena anguilla</name>
    <dbReference type="NCBI Taxonomy" id="7936"/>
    <lineage>
        <taxon>Eukaryota</taxon>
        <taxon>Metazoa</taxon>
        <taxon>Chordata</taxon>
        <taxon>Craniata</taxon>
        <taxon>Vertebrata</taxon>
        <taxon>Euteleostomi</taxon>
        <taxon>Actinopterygii</taxon>
        <taxon>Neopterygii</taxon>
        <taxon>Teleostei</taxon>
        <taxon>Anguilliformes</taxon>
        <taxon>Anguillidae</taxon>
        <taxon>Anguilla</taxon>
    </lineage>
</organism>
<reference evidence="1" key="1">
    <citation type="submission" date="2014-11" db="EMBL/GenBank/DDBJ databases">
        <authorList>
            <person name="Amaro Gonzalez C."/>
        </authorList>
    </citation>
    <scope>NUCLEOTIDE SEQUENCE</scope>
</reference>
<dbReference type="AlphaFoldDB" id="A0A0E9PHC0"/>
<dbReference type="EMBL" id="GBXM01104653">
    <property type="protein sequence ID" value="JAH03924.1"/>
    <property type="molecule type" value="Transcribed_RNA"/>
</dbReference>
<proteinExistence type="predicted"/>
<sequence length="23" mass="2347">MAFVFSGCRCSGGNCSGLLLARP</sequence>